<organism evidence="2 3">
    <name type="scientific">Heracleum sosnowskyi</name>
    <dbReference type="NCBI Taxonomy" id="360622"/>
    <lineage>
        <taxon>Eukaryota</taxon>
        <taxon>Viridiplantae</taxon>
        <taxon>Streptophyta</taxon>
        <taxon>Embryophyta</taxon>
        <taxon>Tracheophyta</taxon>
        <taxon>Spermatophyta</taxon>
        <taxon>Magnoliopsida</taxon>
        <taxon>eudicotyledons</taxon>
        <taxon>Gunneridae</taxon>
        <taxon>Pentapetalae</taxon>
        <taxon>asterids</taxon>
        <taxon>campanulids</taxon>
        <taxon>Apiales</taxon>
        <taxon>Apiaceae</taxon>
        <taxon>Apioideae</taxon>
        <taxon>apioid superclade</taxon>
        <taxon>Tordylieae</taxon>
        <taxon>Tordyliinae</taxon>
        <taxon>Heracleum</taxon>
    </lineage>
</organism>
<dbReference type="SUPFAM" id="SSF50249">
    <property type="entry name" value="Nucleic acid-binding proteins"/>
    <property type="match status" value="1"/>
</dbReference>
<comment type="caution">
    <text evidence="2">The sequence shown here is derived from an EMBL/GenBank/DDBJ whole genome shotgun (WGS) entry which is preliminary data.</text>
</comment>
<dbReference type="InterPro" id="IPR012340">
    <property type="entry name" value="NA-bd_OB-fold"/>
</dbReference>
<gene>
    <name evidence="2" type="ORF">POM88_012801</name>
</gene>
<accession>A0AAD8J103</accession>
<proteinExistence type="predicted"/>
<sequence length="263" mass="30365">MMQASEKPVIVIISCCRIGKWNNEVDICNVGATKYYLNYKHHSVVQLRKMLKMPEIAAQIMESQPKKKIELLKIANIKNLGSEYIENQVLTHVKIDSVEDNEKWYYNICTTCELECRFDNGFFVCDDCQRIVPHPDKRYKIKALASDTTGGIEIVMEDREVRNLIGLRARNLFNQQKQVKKEDTFPICLKNIGMKDYTVVLRIKQMNVVDKINVFWATNICPNFIKPDMSTDEEICDTQSSNSQATTSTYHLQGMSDLNFQST</sequence>
<dbReference type="PANTHER" id="PTHR47165:SF4">
    <property type="entry name" value="OS03G0429900 PROTEIN"/>
    <property type="match status" value="1"/>
</dbReference>
<dbReference type="Proteomes" id="UP001237642">
    <property type="component" value="Unassembled WGS sequence"/>
</dbReference>
<name>A0AAD8J103_9APIA</name>
<protein>
    <recommendedName>
        <fullName evidence="1">Replication factor A C-terminal domain-containing protein</fullName>
    </recommendedName>
</protein>
<reference evidence="2" key="1">
    <citation type="submission" date="2023-02" db="EMBL/GenBank/DDBJ databases">
        <title>Genome of toxic invasive species Heracleum sosnowskyi carries increased number of genes despite the absence of recent whole-genome duplications.</title>
        <authorList>
            <person name="Schelkunov M."/>
            <person name="Shtratnikova V."/>
            <person name="Makarenko M."/>
            <person name="Klepikova A."/>
            <person name="Omelchenko D."/>
            <person name="Novikova G."/>
            <person name="Obukhova E."/>
            <person name="Bogdanov V."/>
            <person name="Penin A."/>
            <person name="Logacheva M."/>
        </authorList>
    </citation>
    <scope>NUCLEOTIDE SEQUENCE</scope>
    <source>
        <strain evidence="2">Hsosn_3</strain>
        <tissue evidence="2">Leaf</tissue>
    </source>
</reference>
<reference evidence="2" key="2">
    <citation type="submission" date="2023-05" db="EMBL/GenBank/DDBJ databases">
        <authorList>
            <person name="Schelkunov M.I."/>
        </authorList>
    </citation>
    <scope>NUCLEOTIDE SEQUENCE</scope>
    <source>
        <strain evidence="2">Hsosn_3</strain>
        <tissue evidence="2">Leaf</tissue>
    </source>
</reference>
<evidence type="ECO:0000313" key="3">
    <source>
        <dbReference type="Proteomes" id="UP001237642"/>
    </source>
</evidence>
<dbReference type="InterPro" id="IPR013955">
    <property type="entry name" value="Rep_factor-A_C"/>
</dbReference>
<keyword evidence="3" id="KW-1185">Reference proteome</keyword>
<evidence type="ECO:0000259" key="1">
    <source>
        <dbReference type="Pfam" id="PF08646"/>
    </source>
</evidence>
<dbReference type="EMBL" id="JAUIZM010000003">
    <property type="protein sequence ID" value="KAK1393745.1"/>
    <property type="molecule type" value="Genomic_DNA"/>
</dbReference>
<dbReference type="Pfam" id="PF08646">
    <property type="entry name" value="Rep_fac-A_C"/>
    <property type="match status" value="1"/>
</dbReference>
<dbReference type="PANTHER" id="PTHR47165">
    <property type="entry name" value="OS03G0429900 PROTEIN"/>
    <property type="match status" value="1"/>
</dbReference>
<dbReference type="Gene3D" id="2.40.50.140">
    <property type="entry name" value="Nucleic acid-binding proteins"/>
    <property type="match status" value="1"/>
</dbReference>
<evidence type="ECO:0000313" key="2">
    <source>
        <dbReference type="EMBL" id="KAK1393745.1"/>
    </source>
</evidence>
<feature type="domain" description="Replication factor A C-terminal" evidence="1">
    <location>
        <begin position="100"/>
        <end position="211"/>
    </location>
</feature>
<dbReference type="AlphaFoldDB" id="A0AAD8J103"/>